<dbReference type="RefSeq" id="WP_257442955.1">
    <property type="nucleotide sequence ID" value="NZ_JANIPJ010000002.1"/>
</dbReference>
<accession>A0A9X2MLU2</accession>
<proteinExistence type="predicted"/>
<gene>
    <name evidence="1" type="ORF">NQZ67_03905</name>
</gene>
<dbReference type="EMBL" id="JANIPJ010000002">
    <property type="protein sequence ID" value="MCR2803019.1"/>
    <property type="molecule type" value="Genomic_DNA"/>
</dbReference>
<dbReference type="Proteomes" id="UP001141950">
    <property type="component" value="Unassembled WGS sequence"/>
</dbReference>
<dbReference type="AlphaFoldDB" id="A0A9X2MLU2"/>
<keyword evidence="2" id="KW-1185">Reference proteome</keyword>
<organism evidence="1 2">
    <name type="scientific">Paenibacillus soyae</name>
    <dbReference type="NCBI Taxonomy" id="2969249"/>
    <lineage>
        <taxon>Bacteria</taxon>
        <taxon>Bacillati</taxon>
        <taxon>Bacillota</taxon>
        <taxon>Bacilli</taxon>
        <taxon>Bacillales</taxon>
        <taxon>Paenibacillaceae</taxon>
        <taxon>Paenibacillus</taxon>
    </lineage>
</organism>
<comment type="caution">
    <text evidence="1">The sequence shown here is derived from an EMBL/GenBank/DDBJ whole genome shotgun (WGS) entry which is preliminary data.</text>
</comment>
<name>A0A9X2MLU2_9BACL</name>
<reference evidence="1" key="1">
    <citation type="submission" date="2022-08" db="EMBL/GenBank/DDBJ databases">
        <title>The genomic sequence of strain Paenibacillus sp. SCIV0701.</title>
        <authorList>
            <person name="Zhao H."/>
        </authorList>
    </citation>
    <scope>NUCLEOTIDE SEQUENCE</scope>
    <source>
        <strain evidence="1">SCIV0701</strain>
    </source>
</reference>
<evidence type="ECO:0000313" key="2">
    <source>
        <dbReference type="Proteomes" id="UP001141950"/>
    </source>
</evidence>
<protein>
    <submittedName>
        <fullName evidence="1">Uncharacterized protein</fullName>
    </submittedName>
</protein>
<evidence type="ECO:0000313" key="1">
    <source>
        <dbReference type="EMBL" id="MCR2803019.1"/>
    </source>
</evidence>
<sequence>MRNKKTVWIAFAATFAITIGAGWIPAAIMDDENLKQDVAVFRGEPIVHLSNANIVDALANVNLRERLGHAEWKHSVLSLELLVPSEGGRPEAWFDDIGKLVGVSFHQLDNVNRLLVRIVENAEGEKRLLAAVDVRSSDAWLHGEEGGAVISDPVHDEVWRQRLRLSFTSAWVERFGVPEGYSAHSKRQFEPDIAK</sequence>